<dbReference type="SUPFAM" id="SSF55729">
    <property type="entry name" value="Acyl-CoA N-acyltransferases (Nat)"/>
    <property type="match status" value="1"/>
</dbReference>
<dbReference type="InterPro" id="IPR000182">
    <property type="entry name" value="GNAT_dom"/>
</dbReference>
<dbReference type="EMBL" id="CP011502">
    <property type="protein sequence ID" value="ALX03949.1"/>
    <property type="molecule type" value="Genomic_DNA"/>
</dbReference>
<protein>
    <recommendedName>
        <fullName evidence="1">N-acetyltransferase domain-containing protein</fullName>
    </recommendedName>
</protein>
<feature type="domain" description="N-acetyltransferase" evidence="1">
    <location>
        <begin position="180"/>
        <end position="314"/>
    </location>
</feature>
<dbReference type="PANTHER" id="PTHR43072">
    <property type="entry name" value="N-ACETYLTRANSFERASE"/>
    <property type="match status" value="1"/>
</dbReference>
<dbReference type="PATRIC" id="fig|2041.4.peg.867"/>
<dbReference type="GO" id="GO:0016747">
    <property type="term" value="F:acyltransferase activity, transferring groups other than amino-acyl groups"/>
    <property type="evidence" value="ECO:0007669"/>
    <property type="project" value="InterPro"/>
</dbReference>
<dbReference type="Proteomes" id="UP000067689">
    <property type="component" value="Chromosome"/>
</dbReference>
<name>A0A0U4CSZ3_9ACTN</name>
<dbReference type="Gene3D" id="3.40.630.30">
    <property type="match status" value="1"/>
</dbReference>
<dbReference type="OrthoDB" id="9775595at2"/>
<dbReference type="InterPro" id="IPR016181">
    <property type="entry name" value="Acyl_CoA_acyltransferase"/>
</dbReference>
<gene>
    <name evidence="2" type="ORF">AERYTH_04150</name>
</gene>
<dbReference type="STRING" id="2041.AERYTH_04150"/>
<dbReference type="PROSITE" id="PS51186">
    <property type="entry name" value="GNAT"/>
    <property type="match status" value="1"/>
</dbReference>
<dbReference type="InterPro" id="IPR056934">
    <property type="entry name" value="SH3_Rv0428c"/>
</dbReference>
<dbReference type="Pfam" id="PF24553">
    <property type="entry name" value="Rv0428c_C"/>
    <property type="match status" value="1"/>
</dbReference>
<keyword evidence="3" id="KW-1185">Reference proteome</keyword>
<evidence type="ECO:0000313" key="2">
    <source>
        <dbReference type="EMBL" id="ALX03949.1"/>
    </source>
</evidence>
<sequence>MADVQDLLGRRVTVRHRLADGSATDVVGRVVAADPTGLVVQRRDGSETAVDAGRVVALKVVPDRPARSPRALDVDVDELVRITSRGWPAPESVPLGAWELRAAGAFTGRANSVAVVGDPGRPDDEALAAVLDFYTSRGLQPQAQVVVDSAWERRFLAAGWTARTDYLGGAVVQVADLGDAPAPDGRATVTPRASDAWLSRYGRVDDVEAARRVLEGPRTVGFVEVPDDGVPAAAVGRVVVTGEWAGVAAVETLPEHRRRGLADAVVRTSLAWAHERGATRVYLQTMPDNHAALALYAPYGFRTHHHYRYLVPAS</sequence>
<accession>A0A0U4CSZ3</accession>
<evidence type="ECO:0000313" key="3">
    <source>
        <dbReference type="Proteomes" id="UP000067689"/>
    </source>
</evidence>
<dbReference type="KEGG" id="aer:AERYTH_04150"/>
<dbReference type="RefSeq" id="WP_083516244.1">
    <property type="nucleotide sequence ID" value="NZ_CP011502.1"/>
</dbReference>
<reference evidence="2 3" key="1">
    <citation type="journal article" date="1991" name="Int. J. Syst. Bacteriol.">
        <title>Description of the erythromycin-producing bacterium Arthrobacter sp. strain NRRL B-3381 as Aeromicrobium erythreum gen. nov., sp. nov.</title>
        <authorList>
            <person name="Miller E.S."/>
            <person name="Woese C.R."/>
            <person name="Brenner S."/>
        </authorList>
    </citation>
    <scope>NUCLEOTIDE SEQUENCE [LARGE SCALE GENOMIC DNA]</scope>
    <source>
        <strain evidence="2 3">AR18</strain>
    </source>
</reference>
<proteinExistence type="predicted"/>
<dbReference type="PANTHER" id="PTHR43072:SF60">
    <property type="entry name" value="L-2,4-DIAMINOBUTYRIC ACID ACETYLTRANSFERASE"/>
    <property type="match status" value="1"/>
</dbReference>
<dbReference type="AlphaFoldDB" id="A0A0U4CSZ3"/>
<evidence type="ECO:0000259" key="1">
    <source>
        <dbReference type="PROSITE" id="PS51186"/>
    </source>
</evidence>
<organism evidence="2 3">
    <name type="scientific">Aeromicrobium erythreum</name>
    <dbReference type="NCBI Taxonomy" id="2041"/>
    <lineage>
        <taxon>Bacteria</taxon>
        <taxon>Bacillati</taxon>
        <taxon>Actinomycetota</taxon>
        <taxon>Actinomycetes</taxon>
        <taxon>Propionibacteriales</taxon>
        <taxon>Nocardioidaceae</taxon>
        <taxon>Aeromicrobium</taxon>
    </lineage>
</organism>
<dbReference type="CDD" id="cd04301">
    <property type="entry name" value="NAT_SF"/>
    <property type="match status" value="1"/>
</dbReference>
<dbReference type="Pfam" id="PF24551">
    <property type="entry name" value="SH3_Rv0428c"/>
    <property type="match status" value="1"/>
</dbReference>
<dbReference type="InterPro" id="IPR056935">
    <property type="entry name" value="Rv0428c-like_C"/>
</dbReference>